<evidence type="ECO:0000313" key="2">
    <source>
        <dbReference type="EMBL" id="MFB9993861.1"/>
    </source>
</evidence>
<name>A0ABV6B5Y5_9DEIO</name>
<dbReference type="InterPro" id="IPR036388">
    <property type="entry name" value="WH-like_DNA-bd_sf"/>
</dbReference>
<dbReference type="InterPro" id="IPR027417">
    <property type="entry name" value="P-loop_NTPase"/>
</dbReference>
<dbReference type="PANTHER" id="PTHR35807">
    <property type="entry name" value="TRANSCRIPTIONAL REGULATOR REDD-RELATED"/>
    <property type="match status" value="1"/>
</dbReference>
<dbReference type="Gene3D" id="3.40.50.300">
    <property type="entry name" value="P-loop containing nucleotide triphosphate hydrolases"/>
    <property type="match status" value="1"/>
</dbReference>
<sequence>MPHLQLFLLGAPRAVVGGQTARLRTRKMLALLAYLALEPGPHPRRDLSALFWPGPPTPSRNALRVALHHLNTALGPGLLVGTAGTLELLRTCMWSDAQALIEAAKSGTVPVPVADLDQWPGEFLLGLELQASAEWDSWVTQMGLRLSQHADTLLSASAQSQFMAGRVPAALAAAQRRTELDPLNHGAYEQLVQLQRAAGRVVDAQQTERQRSDTLQREWGIGVRGTAHMRAGSRPALVGRSSLFQQMDEAWSRGQVVFLSGEAGVGKTRLAETFFAERQLDHFTVVAQAPDAVVPYAVHARSLRVNLAFLGHPPVPSRLRYELARTVPELWADRPRPLRTAAQRLRFYEAYIDFLAEVCPAYTPQLFENLHHWDQDSYQLGAYASAHGPPRGAHVRALMTFRPNELPAGMQGGLAAALEQGGAVVLEVPRLDIGGVHELLAQVEPNASGALADRLHRFTGGNPLFVLETASLLRASGGLTHPDYRELPRSREVGAVIARRFSRLSSAAQEVAQVAALAGAEFTFQVAVQVLGTELSVAAAFQELETAGIFQQERFAHDLLSLTAHDLTPPRVKTVVHRRLLTALRSTRASAATLARHAVAGECWPEAQALLLEASRDAADLLSSPVAQAFAAQAAALSTGPRSS</sequence>
<proteinExistence type="predicted"/>
<dbReference type="InterPro" id="IPR016032">
    <property type="entry name" value="Sig_transdc_resp-reg_C-effctor"/>
</dbReference>
<evidence type="ECO:0000259" key="1">
    <source>
        <dbReference type="SMART" id="SM01043"/>
    </source>
</evidence>
<dbReference type="SUPFAM" id="SSF48452">
    <property type="entry name" value="TPR-like"/>
    <property type="match status" value="1"/>
</dbReference>
<comment type="caution">
    <text evidence="2">The sequence shown here is derived from an EMBL/GenBank/DDBJ whole genome shotgun (WGS) entry which is preliminary data.</text>
</comment>
<dbReference type="RefSeq" id="WP_380013526.1">
    <property type="nucleotide sequence ID" value="NZ_JBHLYR010000058.1"/>
</dbReference>
<dbReference type="InterPro" id="IPR051677">
    <property type="entry name" value="AfsR-DnrI-RedD_regulator"/>
</dbReference>
<dbReference type="Gene3D" id="1.10.10.10">
    <property type="entry name" value="Winged helix-like DNA-binding domain superfamily/Winged helix DNA-binding domain"/>
    <property type="match status" value="1"/>
</dbReference>
<evidence type="ECO:0000313" key="3">
    <source>
        <dbReference type="Proteomes" id="UP001589733"/>
    </source>
</evidence>
<dbReference type="SMART" id="SM01043">
    <property type="entry name" value="BTAD"/>
    <property type="match status" value="1"/>
</dbReference>
<dbReference type="Gene3D" id="1.25.40.10">
    <property type="entry name" value="Tetratricopeptide repeat domain"/>
    <property type="match status" value="1"/>
</dbReference>
<organism evidence="2 3">
    <name type="scientific">Deinococcus oregonensis</name>
    <dbReference type="NCBI Taxonomy" id="1805970"/>
    <lineage>
        <taxon>Bacteria</taxon>
        <taxon>Thermotogati</taxon>
        <taxon>Deinococcota</taxon>
        <taxon>Deinococci</taxon>
        <taxon>Deinococcales</taxon>
        <taxon>Deinococcaceae</taxon>
        <taxon>Deinococcus</taxon>
    </lineage>
</organism>
<feature type="domain" description="Bacterial transcriptional activator" evidence="1">
    <location>
        <begin position="95"/>
        <end position="224"/>
    </location>
</feature>
<keyword evidence="3" id="KW-1185">Reference proteome</keyword>
<protein>
    <submittedName>
        <fullName evidence="2">AAA family ATPase</fullName>
    </submittedName>
</protein>
<gene>
    <name evidence="2" type="ORF">ACFFLM_18035</name>
</gene>
<dbReference type="SUPFAM" id="SSF52540">
    <property type="entry name" value="P-loop containing nucleoside triphosphate hydrolases"/>
    <property type="match status" value="1"/>
</dbReference>
<dbReference type="EMBL" id="JBHLYR010000058">
    <property type="protein sequence ID" value="MFB9993861.1"/>
    <property type="molecule type" value="Genomic_DNA"/>
</dbReference>
<dbReference type="SUPFAM" id="SSF46894">
    <property type="entry name" value="C-terminal effector domain of the bipartite response regulators"/>
    <property type="match status" value="1"/>
</dbReference>
<dbReference type="InterPro" id="IPR005158">
    <property type="entry name" value="BTAD"/>
</dbReference>
<dbReference type="Proteomes" id="UP001589733">
    <property type="component" value="Unassembled WGS sequence"/>
</dbReference>
<dbReference type="InterPro" id="IPR011990">
    <property type="entry name" value="TPR-like_helical_dom_sf"/>
</dbReference>
<accession>A0ABV6B5Y5</accession>
<reference evidence="2 3" key="1">
    <citation type="submission" date="2024-09" db="EMBL/GenBank/DDBJ databases">
        <authorList>
            <person name="Sun Q."/>
            <person name="Mori K."/>
        </authorList>
    </citation>
    <scope>NUCLEOTIDE SEQUENCE [LARGE SCALE GENOMIC DNA]</scope>
    <source>
        <strain evidence="2 3">JCM 13503</strain>
    </source>
</reference>
<dbReference type="InterPro" id="IPR041664">
    <property type="entry name" value="AAA_16"/>
</dbReference>
<dbReference type="Pfam" id="PF13191">
    <property type="entry name" value="AAA_16"/>
    <property type="match status" value="1"/>
</dbReference>